<comment type="caution">
    <text evidence="1">The sequence shown here is derived from an EMBL/GenBank/DDBJ whole genome shotgun (WGS) entry which is preliminary data.</text>
</comment>
<protein>
    <submittedName>
        <fullName evidence="1">Uncharacterized protein</fullName>
    </submittedName>
</protein>
<keyword evidence="2" id="KW-1185">Reference proteome</keyword>
<organism evidence="1 2">
    <name type="scientific">Araneus ventricosus</name>
    <name type="common">Orbweaver spider</name>
    <name type="synonym">Epeira ventricosa</name>
    <dbReference type="NCBI Taxonomy" id="182803"/>
    <lineage>
        <taxon>Eukaryota</taxon>
        <taxon>Metazoa</taxon>
        <taxon>Ecdysozoa</taxon>
        <taxon>Arthropoda</taxon>
        <taxon>Chelicerata</taxon>
        <taxon>Arachnida</taxon>
        <taxon>Araneae</taxon>
        <taxon>Araneomorphae</taxon>
        <taxon>Entelegynae</taxon>
        <taxon>Araneoidea</taxon>
        <taxon>Araneidae</taxon>
        <taxon>Araneus</taxon>
    </lineage>
</organism>
<evidence type="ECO:0000313" key="2">
    <source>
        <dbReference type="Proteomes" id="UP000499080"/>
    </source>
</evidence>
<name>A0A4Y1ZSM4_ARAVE</name>
<reference evidence="1 2" key="1">
    <citation type="journal article" date="2019" name="Sci. Rep.">
        <title>Orb-weaving spider Araneus ventricosus genome elucidates the spidroin gene catalogue.</title>
        <authorList>
            <person name="Kono N."/>
            <person name="Nakamura H."/>
            <person name="Ohtoshi R."/>
            <person name="Moran D.A.P."/>
            <person name="Shinohara A."/>
            <person name="Yoshida Y."/>
            <person name="Fujiwara M."/>
            <person name="Mori M."/>
            <person name="Tomita M."/>
            <person name="Arakawa K."/>
        </authorList>
    </citation>
    <scope>NUCLEOTIDE SEQUENCE [LARGE SCALE GENOMIC DNA]</scope>
</reference>
<accession>A0A4Y1ZSM4</accession>
<evidence type="ECO:0000313" key="1">
    <source>
        <dbReference type="EMBL" id="GBL63944.1"/>
    </source>
</evidence>
<dbReference type="AlphaFoldDB" id="A0A4Y1ZSM4"/>
<dbReference type="EMBL" id="BGPR01227949">
    <property type="protein sequence ID" value="GBL63944.1"/>
    <property type="molecule type" value="Genomic_DNA"/>
</dbReference>
<dbReference type="Proteomes" id="UP000499080">
    <property type="component" value="Unassembled WGS sequence"/>
</dbReference>
<gene>
    <name evidence="1" type="ORF">AVEN_76387_1</name>
</gene>
<proteinExistence type="predicted"/>
<sequence length="125" mass="13589">MAGLSSLISSLRVPVMTTRPTAFSPLFVQQPAKTRPNIIEVVWPVTAGLGVRVLRGKQYSLVSQEALKISCFCLLLPVVLNREITSLTITYDNRKENHYTNLASGYTGLPTRKPVGSAISSSAKV</sequence>